<name>A0A5J4XCW7_9EUKA</name>
<dbReference type="AlphaFoldDB" id="A0A5J4XCW7"/>
<dbReference type="InterPro" id="IPR012331">
    <property type="entry name" value="Clathrin_H-chain_linker"/>
</dbReference>
<dbReference type="OrthoDB" id="2113814at2759"/>
<gene>
    <name evidence="1" type="ORF">EZS28_000122</name>
</gene>
<protein>
    <submittedName>
        <fullName evidence="1">Uncharacterized protein</fullName>
    </submittedName>
</protein>
<proteinExistence type="predicted"/>
<comment type="caution">
    <text evidence="1">The sequence shown here is derived from an EMBL/GenBank/DDBJ whole genome shotgun (WGS) entry which is preliminary data.</text>
</comment>
<organism evidence="1 2">
    <name type="scientific">Streblomastix strix</name>
    <dbReference type="NCBI Taxonomy" id="222440"/>
    <lineage>
        <taxon>Eukaryota</taxon>
        <taxon>Metamonada</taxon>
        <taxon>Preaxostyla</taxon>
        <taxon>Oxymonadida</taxon>
        <taxon>Streblomastigidae</taxon>
        <taxon>Streblomastix</taxon>
    </lineage>
</organism>
<evidence type="ECO:0000313" key="2">
    <source>
        <dbReference type="Proteomes" id="UP000324800"/>
    </source>
</evidence>
<dbReference type="Proteomes" id="UP000324800">
    <property type="component" value="Unassembled WGS sequence"/>
</dbReference>
<dbReference type="Gene3D" id="1.25.40.30">
    <property type="match status" value="1"/>
</dbReference>
<sequence length="66" mass="7827">MLKRLKWQLLQPVEVLITPQTILRFKTALPIGGEAPPQMQYLTVLFELTRMNEQESQEQFRPFEPQ</sequence>
<evidence type="ECO:0000313" key="1">
    <source>
        <dbReference type="EMBL" id="KAA6404359.1"/>
    </source>
</evidence>
<reference evidence="1 2" key="1">
    <citation type="submission" date="2019-03" db="EMBL/GenBank/DDBJ databases">
        <title>Single cell metagenomics reveals metabolic interactions within the superorganism composed of flagellate Streblomastix strix and complex community of Bacteroidetes bacteria on its surface.</title>
        <authorList>
            <person name="Treitli S.C."/>
            <person name="Kolisko M."/>
            <person name="Husnik F."/>
            <person name="Keeling P."/>
            <person name="Hampl V."/>
        </authorList>
    </citation>
    <scope>NUCLEOTIDE SEQUENCE [LARGE SCALE GENOMIC DNA]</scope>
    <source>
        <strain evidence="1">ST1C</strain>
    </source>
</reference>
<dbReference type="EMBL" id="SNRW01000008">
    <property type="protein sequence ID" value="KAA6404359.1"/>
    <property type="molecule type" value="Genomic_DNA"/>
</dbReference>
<accession>A0A5J4XCW7</accession>